<keyword evidence="3" id="KW-0808">Transferase</keyword>
<reference evidence="11" key="1">
    <citation type="submission" date="2019-08" db="EMBL/GenBank/DDBJ databases">
        <authorList>
            <person name="Kucharzyk K."/>
            <person name="Murdoch R.W."/>
            <person name="Higgins S."/>
            <person name="Loffler F."/>
        </authorList>
    </citation>
    <scope>NUCLEOTIDE SEQUENCE</scope>
</reference>
<dbReference type="GO" id="GO:0009360">
    <property type="term" value="C:DNA polymerase III complex"/>
    <property type="evidence" value="ECO:0007669"/>
    <property type="project" value="InterPro"/>
</dbReference>
<accession>A0A644ZHH0</accession>
<evidence type="ECO:0000313" key="11">
    <source>
        <dbReference type="EMBL" id="MPM39758.1"/>
    </source>
</evidence>
<dbReference type="AlphaFoldDB" id="A0A644ZHH0"/>
<dbReference type="Gene3D" id="1.10.8.60">
    <property type="match status" value="1"/>
</dbReference>
<dbReference type="PANTHER" id="PTHR34388:SF1">
    <property type="entry name" value="DNA POLYMERASE III SUBUNIT DELTA"/>
    <property type="match status" value="1"/>
</dbReference>
<comment type="caution">
    <text evidence="11">The sequence shown here is derived from an EMBL/GenBank/DDBJ whole genome shotgun (WGS) entry which is preliminary data.</text>
</comment>
<organism evidence="11">
    <name type="scientific">bioreactor metagenome</name>
    <dbReference type="NCBI Taxonomy" id="1076179"/>
    <lineage>
        <taxon>unclassified sequences</taxon>
        <taxon>metagenomes</taxon>
        <taxon>ecological metagenomes</taxon>
    </lineage>
</organism>
<dbReference type="EC" id="2.7.7.7" evidence="1"/>
<feature type="domain" description="DNA polymerase III delta N-terminal" evidence="9">
    <location>
        <begin position="10"/>
        <end position="111"/>
    </location>
</feature>
<proteinExistence type="inferred from homology"/>
<dbReference type="EMBL" id="VSSQ01008759">
    <property type="protein sequence ID" value="MPM39758.1"/>
    <property type="molecule type" value="Genomic_DNA"/>
</dbReference>
<evidence type="ECO:0000256" key="7">
    <source>
        <dbReference type="ARBA" id="ARBA00034754"/>
    </source>
</evidence>
<evidence type="ECO:0000259" key="10">
    <source>
        <dbReference type="Pfam" id="PF21694"/>
    </source>
</evidence>
<dbReference type="PANTHER" id="PTHR34388">
    <property type="entry name" value="DNA POLYMERASE III SUBUNIT DELTA"/>
    <property type="match status" value="1"/>
</dbReference>
<dbReference type="Pfam" id="PF06144">
    <property type="entry name" value="DNA_pol3_delta"/>
    <property type="match status" value="1"/>
</dbReference>
<evidence type="ECO:0000256" key="8">
    <source>
        <dbReference type="ARBA" id="ARBA00049244"/>
    </source>
</evidence>
<dbReference type="InterPro" id="IPR048466">
    <property type="entry name" value="DNA_pol3_delta-like_C"/>
</dbReference>
<evidence type="ECO:0000256" key="4">
    <source>
        <dbReference type="ARBA" id="ARBA00022695"/>
    </source>
</evidence>
<evidence type="ECO:0000256" key="2">
    <source>
        <dbReference type="ARBA" id="ARBA00017703"/>
    </source>
</evidence>
<dbReference type="GO" id="GO:0003887">
    <property type="term" value="F:DNA-directed DNA polymerase activity"/>
    <property type="evidence" value="ECO:0007669"/>
    <property type="project" value="UniProtKB-KW"/>
</dbReference>
<evidence type="ECO:0000256" key="5">
    <source>
        <dbReference type="ARBA" id="ARBA00022705"/>
    </source>
</evidence>
<comment type="similarity">
    <text evidence="7">Belongs to the DNA polymerase HolA subunit family.</text>
</comment>
<evidence type="ECO:0000256" key="6">
    <source>
        <dbReference type="ARBA" id="ARBA00022932"/>
    </source>
</evidence>
<dbReference type="GO" id="GO:0003677">
    <property type="term" value="F:DNA binding"/>
    <property type="evidence" value="ECO:0007669"/>
    <property type="project" value="InterPro"/>
</dbReference>
<feature type="domain" description="DNA polymerase III delta subunit-like C-terminal" evidence="10">
    <location>
        <begin position="221"/>
        <end position="338"/>
    </location>
</feature>
<dbReference type="InterPro" id="IPR010372">
    <property type="entry name" value="DNA_pol3_delta_N"/>
</dbReference>
<gene>
    <name evidence="11" type="ORF">SDC9_86393</name>
</gene>
<dbReference type="Gene3D" id="3.40.50.300">
    <property type="entry name" value="P-loop containing nucleotide triphosphate hydrolases"/>
    <property type="match status" value="1"/>
</dbReference>
<evidence type="ECO:0000256" key="3">
    <source>
        <dbReference type="ARBA" id="ARBA00022679"/>
    </source>
</evidence>
<dbReference type="SUPFAM" id="SSF48019">
    <property type="entry name" value="post-AAA+ oligomerization domain-like"/>
    <property type="match status" value="1"/>
</dbReference>
<keyword evidence="6" id="KW-0239">DNA-directed DNA polymerase</keyword>
<dbReference type="Gene3D" id="1.20.272.10">
    <property type="match status" value="1"/>
</dbReference>
<dbReference type="InterPro" id="IPR008921">
    <property type="entry name" value="DNA_pol3_clamp-load_cplx_C"/>
</dbReference>
<dbReference type="InterPro" id="IPR027417">
    <property type="entry name" value="P-loop_NTPase"/>
</dbReference>
<keyword evidence="4" id="KW-0548">Nucleotidyltransferase</keyword>
<dbReference type="Pfam" id="PF21694">
    <property type="entry name" value="DNA_pol3_delta_C"/>
    <property type="match status" value="1"/>
</dbReference>
<sequence length="341" mass="38785">MSSSVSKNIHVLHGDDSFSLNRKIKELLAESGNPAEVEMNTTRLDGKQASFDDIVTAATTLPFFGGARWIVLDSALSKIDKSKVEKFQKLLDGLPETNHFVLVVDDHQRWRKDANGRWIQVWETLHETHWLTQWANGHTEKTEELSFPLPDEKAMDAWVSAEVARQGGKIEPEAARELSRHVGNETSIASQEIGKLLMYVNFARPVNIKDVIEMVSDEGSADVFVMPDALVEGRVQEAQSLLHRLLEEDPPEVILGAVSHRFRQLIQVREALDEREDLKVLVDRKVIFNNQSAKYATHARRFTMQKLESLYKRLLEMDIQSKTSQIDMGANLELFIMEANR</sequence>
<comment type="catalytic activity">
    <reaction evidence="8">
        <text>DNA(n) + a 2'-deoxyribonucleoside 5'-triphosphate = DNA(n+1) + diphosphate</text>
        <dbReference type="Rhea" id="RHEA:22508"/>
        <dbReference type="Rhea" id="RHEA-COMP:17339"/>
        <dbReference type="Rhea" id="RHEA-COMP:17340"/>
        <dbReference type="ChEBI" id="CHEBI:33019"/>
        <dbReference type="ChEBI" id="CHEBI:61560"/>
        <dbReference type="ChEBI" id="CHEBI:173112"/>
        <dbReference type="EC" id="2.7.7.7"/>
    </reaction>
</comment>
<dbReference type="NCBIfam" id="TIGR01128">
    <property type="entry name" value="holA"/>
    <property type="match status" value="1"/>
</dbReference>
<protein>
    <recommendedName>
        <fullName evidence="2">DNA polymerase III subunit delta</fullName>
        <ecNumber evidence="1">2.7.7.7</ecNumber>
    </recommendedName>
</protein>
<dbReference type="GO" id="GO:0006261">
    <property type="term" value="P:DNA-templated DNA replication"/>
    <property type="evidence" value="ECO:0007669"/>
    <property type="project" value="TreeGrafter"/>
</dbReference>
<dbReference type="InterPro" id="IPR005790">
    <property type="entry name" value="DNA_polIII_delta"/>
</dbReference>
<evidence type="ECO:0000256" key="1">
    <source>
        <dbReference type="ARBA" id="ARBA00012417"/>
    </source>
</evidence>
<dbReference type="SUPFAM" id="SSF52540">
    <property type="entry name" value="P-loop containing nucleoside triphosphate hydrolases"/>
    <property type="match status" value="1"/>
</dbReference>
<keyword evidence="5" id="KW-0235">DNA replication</keyword>
<name>A0A644ZHH0_9ZZZZ</name>
<evidence type="ECO:0000259" key="9">
    <source>
        <dbReference type="Pfam" id="PF06144"/>
    </source>
</evidence>